<evidence type="ECO:0000313" key="11">
    <source>
        <dbReference type="WBParaSite" id="Gr19_v10_g6502.t1"/>
    </source>
</evidence>
<evidence type="ECO:0000313" key="10">
    <source>
        <dbReference type="Proteomes" id="UP000887572"/>
    </source>
</evidence>
<name>A0A914I117_GLORO</name>
<feature type="binding site" evidence="7">
    <location>
        <position position="651"/>
    </location>
    <ligand>
        <name>Zn(2+)</name>
        <dbReference type="ChEBI" id="CHEBI:29105"/>
        <note>catalytic</note>
    </ligand>
</feature>
<feature type="binding site" evidence="7">
    <location>
        <position position="661"/>
    </location>
    <ligand>
        <name>Zn(2+)</name>
        <dbReference type="ChEBI" id="CHEBI:29105"/>
        <note>catalytic</note>
    </ligand>
</feature>
<evidence type="ECO:0000256" key="3">
    <source>
        <dbReference type="ARBA" id="ARBA00022801"/>
    </source>
</evidence>
<dbReference type="PANTHER" id="PTHR10127">
    <property type="entry name" value="DISCOIDIN, CUB, EGF, LAMININ , AND ZINC METALLOPROTEASE DOMAIN CONTAINING"/>
    <property type="match status" value="1"/>
</dbReference>
<keyword evidence="5 7" id="KW-0482">Metalloprotease</keyword>
<dbReference type="Gene3D" id="3.40.390.10">
    <property type="entry name" value="Collagenase (Catalytic Domain)"/>
    <property type="match status" value="1"/>
</dbReference>
<dbReference type="SUPFAM" id="SSF55486">
    <property type="entry name" value="Metalloproteases ('zincins'), catalytic domain"/>
    <property type="match status" value="1"/>
</dbReference>
<keyword evidence="8" id="KW-0732">Signal</keyword>
<dbReference type="EC" id="3.4.24.-" evidence="8"/>
<evidence type="ECO:0000256" key="7">
    <source>
        <dbReference type="PROSITE-ProRule" id="PRU01211"/>
    </source>
</evidence>
<comment type="cofactor">
    <cofactor evidence="7 8">
        <name>Zn(2+)</name>
        <dbReference type="ChEBI" id="CHEBI:29105"/>
    </cofactor>
    <text evidence="7 8">Binds 1 zinc ion per subunit.</text>
</comment>
<reference evidence="11" key="1">
    <citation type="submission" date="2022-11" db="UniProtKB">
        <authorList>
            <consortium name="WormBaseParasite"/>
        </authorList>
    </citation>
    <scope>IDENTIFICATION</scope>
</reference>
<evidence type="ECO:0000256" key="1">
    <source>
        <dbReference type="ARBA" id="ARBA00022670"/>
    </source>
</evidence>
<evidence type="ECO:0000259" key="9">
    <source>
        <dbReference type="PROSITE" id="PS51864"/>
    </source>
</evidence>
<feature type="signal peptide" evidence="8">
    <location>
        <begin position="1"/>
        <end position="19"/>
    </location>
</feature>
<keyword evidence="2 7" id="KW-0479">Metal-binding</keyword>
<dbReference type="SMART" id="SM00235">
    <property type="entry name" value="ZnMc"/>
    <property type="match status" value="1"/>
</dbReference>
<dbReference type="InterPro" id="IPR001506">
    <property type="entry name" value="Peptidase_M12A"/>
</dbReference>
<dbReference type="PRINTS" id="PR00480">
    <property type="entry name" value="ASTACIN"/>
</dbReference>
<feature type="domain" description="Peptidase M12A" evidence="9">
    <location>
        <begin position="540"/>
        <end position="743"/>
    </location>
</feature>
<dbReference type="WBParaSite" id="Gr19_v10_g6502.t1">
    <property type="protein sequence ID" value="Gr19_v10_g6502.t1"/>
    <property type="gene ID" value="Gr19_v10_g6502"/>
</dbReference>
<dbReference type="AlphaFoldDB" id="A0A914I117"/>
<evidence type="ECO:0000256" key="2">
    <source>
        <dbReference type="ARBA" id="ARBA00022723"/>
    </source>
</evidence>
<dbReference type="Pfam" id="PF01400">
    <property type="entry name" value="Astacin"/>
    <property type="match status" value="1"/>
</dbReference>
<accession>A0A914I117</accession>
<dbReference type="InterPro" id="IPR024079">
    <property type="entry name" value="MetalloPept_cat_dom_sf"/>
</dbReference>
<feature type="binding site" evidence="7">
    <location>
        <position position="655"/>
    </location>
    <ligand>
        <name>Zn(2+)</name>
        <dbReference type="ChEBI" id="CHEBI:29105"/>
        <note>catalytic</note>
    </ligand>
</feature>
<feature type="active site" evidence="7">
    <location>
        <position position="652"/>
    </location>
</feature>
<organism evidence="10 11">
    <name type="scientific">Globodera rostochiensis</name>
    <name type="common">Golden nematode worm</name>
    <name type="synonym">Heterodera rostochiensis</name>
    <dbReference type="NCBI Taxonomy" id="31243"/>
    <lineage>
        <taxon>Eukaryota</taxon>
        <taxon>Metazoa</taxon>
        <taxon>Ecdysozoa</taxon>
        <taxon>Nematoda</taxon>
        <taxon>Chromadorea</taxon>
        <taxon>Rhabditida</taxon>
        <taxon>Tylenchina</taxon>
        <taxon>Tylenchomorpha</taxon>
        <taxon>Tylenchoidea</taxon>
        <taxon>Heteroderidae</taxon>
        <taxon>Heteroderinae</taxon>
        <taxon>Globodera</taxon>
    </lineage>
</organism>
<dbReference type="GO" id="GO:0006508">
    <property type="term" value="P:proteolysis"/>
    <property type="evidence" value="ECO:0007669"/>
    <property type="project" value="UniProtKB-KW"/>
</dbReference>
<evidence type="ECO:0000256" key="8">
    <source>
        <dbReference type="RuleBase" id="RU361183"/>
    </source>
</evidence>
<keyword evidence="3 7" id="KW-0378">Hydrolase</keyword>
<dbReference type="PANTHER" id="PTHR10127:SF780">
    <property type="entry name" value="METALLOENDOPEPTIDASE"/>
    <property type="match status" value="1"/>
</dbReference>
<dbReference type="Proteomes" id="UP000887572">
    <property type="component" value="Unplaced"/>
</dbReference>
<protein>
    <recommendedName>
        <fullName evidence="8">Metalloendopeptidase</fullName>
        <ecNumber evidence="8">3.4.24.-</ecNumber>
    </recommendedName>
</protein>
<keyword evidence="4 7" id="KW-0862">Zinc</keyword>
<evidence type="ECO:0000256" key="6">
    <source>
        <dbReference type="ARBA" id="ARBA00023157"/>
    </source>
</evidence>
<proteinExistence type="predicted"/>
<sequence length="1088" mass="123171">MKLLIINVLFLLIALNAFAVPGGHYSENATWGECKLEKNGLFKLEKGCKTLQICYKSKLAGKLATGTLKFGGRFRLGKRVNERPLSDCAGVVARNEWHALNVSKTSDRIFTIQSSLGLDGQFNSVFHIKPNDFIEAMNISKDFGPIETDFLKALYLGAFMKDFGGMAFRILALDLISSIGQNDTGLCKKTCAFEPTAWHKNHFGTNCIEIVFPAEVPKFVLVVSILPYFLVCVEHESLFTSGLLPVDEYKDYVNACMQVPTEKCQFLVEVYACYQSSKKWPGSSSIAELCRKHLGVDLTSNVAGFRIRICVHREGQMLVVQSFFNLSFSNQTIETKWNFPITLDAITTSMQTLPIFFIEFGNGPQQSAIRDKTGGDPINGSNWNNEINGSWAKKLHFVPPSTDNMEIFFQIANLEFSKLINQDEISKPYENNPNKTWDTYSPCDDYGDDCGEIRELLKAIEDLESCHGNRPTLSEDAFKLPPWKKPPPASPFNLFKKRSETLMCHGGDVPCNKESLHEEYIKARKRCGLAPEEGNRRKKRQYLPEKTHTKWTEFPIKIGYFEKYLPKPYTEWKTAITEATNLIKKETCVRFVFVEKIPKDKKGVHGIGISNRTRACGASDVGRAPDWQELKLAMRNTECSTQANMSVVAAHELLHALGLLHEQERSDARNFTIPRTKDPQSEASETENFAFAYDFGSVMHYPGGYYNSQYHLITLPRFYQETIGQRERLSFKDTALINRIYCNDTCKEKNWCLNDGYLNPNDCSKCLCPDGFTGTDCRLLEFNLNCEDTSGTPQELEAERTNKVLKPTIKCNGSGPACRCYWRIKANGKKTRIQLTYLNEMFECVDPCKNYVLINYRKDKRAQGARLCCPSALRDAVPNAYKNWIEAEEPNVDFIISTHISTDLTEPTTLFELNYEAGAVNLTNSDACVSPENIYIQERNPGKNLTCWDEFGRVDPKCLCNGKAECLSQYNVSWSCPVFVINGGPIRKIMALKDYLARARARVATLYCFRPEGASKSFWGYRENATADPIRVDEVQCLSYRAAGVQPKFKSLDVEHRQFNQSAQPINVFMWGRTKNGGQISDDKLSML</sequence>
<evidence type="ECO:0000256" key="5">
    <source>
        <dbReference type="ARBA" id="ARBA00023049"/>
    </source>
</evidence>
<dbReference type="GO" id="GO:0008270">
    <property type="term" value="F:zinc ion binding"/>
    <property type="evidence" value="ECO:0007669"/>
    <property type="project" value="UniProtKB-UniRule"/>
</dbReference>
<dbReference type="InterPro" id="IPR006026">
    <property type="entry name" value="Peptidase_Metallo"/>
</dbReference>
<evidence type="ECO:0000256" key="4">
    <source>
        <dbReference type="ARBA" id="ARBA00022833"/>
    </source>
</evidence>
<comment type="caution">
    <text evidence="7">Lacks conserved residue(s) required for the propagation of feature annotation.</text>
</comment>
<keyword evidence="10" id="KW-1185">Reference proteome</keyword>
<dbReference type="GO" id="GO:0004222">
    <property type="term" value="F:metalloendopeptidase activity"/>
    <property type="evidence" value="ECO:0007669"/>
    <property type="project" value="UniProtKB-UniRule"/>
</dbReference>
<keyword evidence="6" id="KW-1015">Disulfide bond</keyword>
<keyword evidence="1 7" id="KW-0645">Protease</keyword>
<feature type="chain" id="PRO_5038159646" description="Metalloendopeptidase" evidence="8">
    <location>
        <begin position="20"/>
        <end position="1088"/>
    </location>
</feature>
<dbReference type="PROSITE" id="PS51864">
    <property type="entry name" value="ASTACIN"/>
    <property type="match status" value="1"/>
</dbReference>